<accession>A0ABS6BDC2</accession>
<dbReference type="Proteomes" id="UP000733379">
    <property type="component" value="Unassembled WGS sequence"/>
</dbReference>
<protein>
    <submittedName>
        <fullName evidence="2">Uncharacterized protein</fullName>
    </submittedName>
</protein>
<feature type="signal peptide" evidence="1">
    <location>
        <begin position="1"/>
        <end position="27"/>
    </location>
</feature>
<name>A0ABS6BDC2_9NOCA</name>
<keyword evidence="1" id="KW-0732">Signal</keyword>
<gene>
    <name evidence="2" type="ORF">KO481_42310</name>
</gene>
<keyword evidence="3" id="KW-1185">Reference proteome</keyword>
<sequence>MRLSAAGTTIGLAAVTAAIMCGGTAQAATPVFFNYQGWNCEVTPGGALGCDVPNGTVVMERPGFLPAGSAEGAGLSVSGRQIVQDAPGAPMHAATLAGTPFTRPGGNPPPVYDSNGCPGQGCTPNPPLRGTQVRCGDGHYMAAGCATSGSHGFSLSKPGQVYVY</sequence>
<dbReference type="RefSeq" id="WP_215924356.1">
    <property type="nucleotide sequence ID" value="NZ_JAHKNI010000031.1"/>
</dbReference>
<feature type="chain" id="PRO_5045639927" evidence="1">
    <location>
        <begin position="28"/>
        <end position="164"/>
    </location>
</feature>
<proteinExistence type="predicted"/>
<reference evidence="2 3" key="1">
    <citation type="submission" date="2021-06" db="EMBL/GenBank/DDBJ databases">
        <title>Actinomycetes sequencing.</title>
        <authorList>
            <person name="Shan Q."/>
        </authorList>
    </citation>
    <scope>NUCLEOTIDE SEQUENCE [LARGE SCALE GENOMIC DNA]</scope>
    <source>
        <strain evidence="2 3">NEAU-G5</strain>
    </source>
</reference>
<evidence type="ECO:0000256" key="1">
    <source>
        <dbReference type="SAM" id="SignalP"/>
    </source>
</evidence>
<comment type="caution">
    <text evidence="2">The sequence shown here is derived from an EMBL/GenBank/DDBJ whole genome shotgun (WGS) entry which is preliminary data.</text>
</comment>
<organism evidence="2 3">
    <name type="scientific">Nocardia albiluteola</name>
    <dbReference type="NCBI Taxonomy" id="2842303"/>
    <lineage>
        <taxon>Bacteria</taxon>
        <taxon>Bacillati</taxon>
        <taxon>Actinomycetota</taxon>
        <taxon>Actinomycetes</taxon>
        <taxon>Mycobacteriales</taxon>
        <taxon>Nocardiaceae</taxon>
        <taxon>Nocardia</taxon>
    </lineage>
</organism>
<dbReference type="EMBL" id="JAHKNI010000031">
    <property type="protein sequence ID" value="MBU3068138.1"/>
    <property type="molecule type" value="Genomic_DNA"/>
</dbReference>
<evidence type="ECO:0000313" key="3">
    <source>
        <dbReference type="Proteomes" id="UP000733379"/>
    </source>
</evidence>
<evidence type="ECO:0000313" key="2">
    <source>
        <dbReference type="EMBL" id="MBU3068138.1"/>
    </source>
</evidence>